<evidence type="ECO:0000313" key="5">
    <source>
        <dbReference type="Proteomes" id="UP000266841"/>
    </source>
</evidence>
<feature type="region of interest" description="Disordered" evidence="3">
    <location>
        <begin position="312"/>
        <end position="343"/>
    </location>
</feature>
<gene>
    <name evidence="4" type="ORF">THAOC_35503</name>
</gene>
<dbReference type="InterPro" id="IPR050955">
    <property type="entry name" value="Plant_Biomass_Hydrol_Est"/>
</dbReference>
<dbReference type="EMBL" id="AGNL01048192">
    <property type="protein sequence ID" value="EJK45861.1"/>
    <property type="molecule type" value="Genomic_DNA"/>
</dbReference>
<evidence type="ECO:0000256" key="2">
    <source>
        <dbReference type="ARBA" id="ARBA00022801"/>
    </source>
</evidence>
<keyword evidence="1" id="KW-0732">Signal</keyword>
<dbReference type="PANTHER" id="PTHR43037:SF5">
    <property type="entry name" value="FERULOYL ESTERASE"/>
    <property type="match status" value="1"/>
</dbReference>
<dbReference type="AlphaFoldDB" id="K0RA45"/>
<evidence type="ECO:0000313" key="4">
    <source>
        <dbReference type="EMBL" id="EJK45861.1"/>
    </source>
</evidence>
<keyword evidence="2" id="KW-0378">Hydrolase</keyword>
<name>K0RA45_THAOC</name>
<dbReference type="PANTHER" id="PTHR43037">
    <property type="entry name" value="UNNAMED PRODUCT-RELATED"/>
    <property type="match status" value="1"/>
</dbReference>
<dbReference type="OMA" id="WNAIDCC"/>
<dbReference type="SUPFAM" id="SSF53474">
    <property type="entry name" value="alpha/beta-Hydrolases"/>
    <property type="match status" value="1"/>
</dbReference>
<reference evidence="4 5" key="1">
    <citation type="journal article" date="2012" name="Genome Biol.">
        <title>Genome and low-iron response of an oceanic diatom adapted to chronic iron limitation.</title>
        <authorList>
            <person name="Lommer M."/>
            <person name="Specht M."/>
            <person name="Roy A.S."/>
            <person name="Kraemer L."/>
            <person name="Andreson R."/>
            <person name="Gutowska M.A."/>
            <person name="Wolf J."/>
            <person name="Bergner S.V."/>
            <person name="Schilhabel M.B."/>
            <person name="Klostermeier U.C."/>
            <person name="Beiko R.G."/>
            <person name="Rosenstiel P."/>
            <person name="Hippler M."/>
            <person name="Laroche J."/>
        </authorList>
    </citation>
    <scope>NUCLEOTIDE SEQUENCE [LARGE SCALE GENOMIC DNA]</scope>
    <source>
        <strain evidence="4 5">CCMP1005</strain>
    </source>
</reference>
<feature type="compositionally biased region" description="Polar residues" evidence="3">
    <location>
        <begin position="332"/>
        <end position="343"/>
    </location>
</feature>
<evidence type="ECO:0000256" key="1">
    <source>
        <dbReference type="ARBA" id="ARBA00022729"/>
    </source>
</evidence>
<dbReference type="OrthoDB" id="424610at2759"/>
<organism evidence="4 5">
    <name type="scientific">Thalassiosira oceanica</name>
    <name type="common">Marine diatom</name>
    <dbReference type="NCBI Taxonomy" id="159749"/>
    <lineage>
        <taxon>Eukaryota</taxon>
        <taxon>Sar</taxon>
        <taxon>Stramenopiles</taxon>
        <taxon>Ochrophyta</taxon>
        <taxon>Bacillariophyta</taxon>
        <taxon>Coscinodiscophyceae</taxon>
        <taxon>Thalassiosirophycidae</taxon>
        <taxon>Thalassiosirales</taxon>
        <taxon>Thalassiosiraceae</taxon>
        <taxon>Thalassiosira</taxon>
    </lineage>
</organism>
<dbReference type="eggNOG" id="ENOG502RX03">
    <property type="taxonomic scope" value="Eukaryota"/>
</dbReference>
<dbReference type="GO" id="GO:0016787">
    <property type="term" value="F:hydrolase activity"/>
    <property type="evidence" value="ECO:0007669"/>
    <property type="project" value="UniProtKB-KW"/>
</dbReference>
<dbReference type="Gene3D" id="3.40.50.1820">
    <property type="entry name" value="alpha/beta hydrolase"/>
    <property type="match status" value="1"/>
</dbReference>
<accession>K0RA45</accession>
<protein>
    <recommendedName>
        <fullName evidence="6">Feruloyl esterase</fullName>
    </recommendedName>
</protein>
<evidence type="ECO:0000256" key="3">
    <source>
        <dbReference type="SAM" id="MobiDB-lite"/>
    </source>
</evidence>
<sequence>MVWSLVTDGSSEPCPDDVARLKPWRASSNGDERSFRVYIPKGLCEYDKRGRTDRIRLRIILALHGYSGRPLQELRKWQGVADELEAVIIAPEGKADGKRNKGWNAIDCCLGDDIVTTEDDVDFVTSAVDLAVKKLRVLRVFLLPSHVIATGFSNGGFLTSLLALSDGRPSWLVGAVPTGGYQYDPGLYEAAASLSVMHHHGGSDSIVRPAGCCSSGGTGGGSNCPLDIGIKRGECTSVRGAFELWAEANGCGPAPPEGKEEELYSKLVGVDCDASTELYVWTNAGHSWGATFPGVDVAREWMSSVFVDAEMESEEAPSSETLPSPPVRGTSGRRSFSYSVGLM</sequence>
<dbReference type="Proteomes" id="UP000266841">
    <property type="component" value="Unassembled WGS sequence"/>
</dbReference>
<feature type="non-terminal residue" evidence="4">
    <location>
        <position position="343"/>
    </location>
</feature>
<evidence type="ECO:0008006" key="6">
    <source>
        <dbReference type="Google" id="ProtNLM"/>
    </source>
</evidence>
<dbReference type="InterPro" id="IPR029058">
    <property type="entry name" value="AB_hydrolase_fold"/>
</dbReference>
<proteinExistence type="predicted"/>
<comment type="caution">
    <text evidence="4">The sequence shown here is derived from an EMBL/GenBank/DDBJ whole genome shotgun (WGS) entry which is preliminary data.</text>
</comment>
<keyword evidence="5" id="KW-1185">Reference proteome</keyword>